<dbReference type="InterPro" id="IPR013083">
    <property type="entry name" value="Znf_RING/FYVE/PHD"/>
</dbReference>
<dbReference type="EC" id="2.3.2.31" evidence="2"/>
<evidence type="ECO:0000256" key="11">
    <source>
        <dbReference type="SAM" id="MobiDB-lite"/>
    </source>
</evidence>
<evidence type="ECO:0000256" key="7">
    <source>
        <dbReference type="ARBA" id="ARBA00022786"/>
    </source>
</evidence>
<dbReference type="OrthoDB" id="10009520at2759"/>
<dbReference type="InterPro" id="IPR048962">
    <property type="entry name" value="ARIH1-like_UBL"/>
</dbReference>
<keyword evidence="6 9" id="KW-0863">Zinc-finger</keyword>
<feature type="region of interest" description="Disordered" evidence="11">
    <location>
        <begin position="172"/>
        <end position="228"/>
    </location>
</feature>
<evidence type="ECO:0000256" key="3">
    <source>
        <dbReference type="ARBA" id="ARBA00022679"/>
    </source>
</evidence>
<proteinExistence type="predicted"/>
<dbReference type="PROSITE" id="PS51873">
    <property type="entry name" value="TRIAD"/>
    <property type="match status" value="1"/>
</dbReference>
<accession>A0A151Z755</accession>
<reference evidence="14 15" key="1">
    <citation type="submission" date="2015-12" db="EMBL/GenBank/DDBJ databases">
        <title>Dictyostelia acquired genes for synthesis and detection of signals that induce cell-type specialization by lateral gene transfer from prokaryotes.</title>
        <authorList>
            <person name="Gloeckner G."/>
            <person name="Schaap P."/>
        </authorList>
    </citation>
    <scope>NUCLEOTIDE SEQUENCE [LARGE SCALE GENOMIC DNA]</scope>
    <source>
        <strain evidence="14 15">TK</strain>
    </source>
</reference>
<keyword evidence="4" id="KW-0479">Metal-binding</keyword>
<protein>
    <recommendedName>
        <fullName evidence="2">RBR-type E3 ubiquitin transferase</fullName>
        <ecNumber evidence="2">2.3.2.31</ecNumber>
    </recommendedName>
</protein>
<dbReference type="Gene3D" id="1.20.120.1750">
    <property type="match status" value="1"/>
</dbReference>
<evidence type="ECO:0000256" key="9">
    <source>
        <dbReference type="PROSITE-ProRule" id="PRU00175"/>
    </source>
</evidence>
<feature type="coiled-coil region" evidence="10">
    <location>
        <begin position="592"/>
        <end position="619"/>
    </location>
</feature>
<dbReference type="GO" id="GO:0016874">
    <property type="term" value="F:ligase activity"/>
    <property type="evidence" value="ECO:0007669"/>
    <property type="project" value="UniProtKB-KW"/>
</dbReference>
<evidence type="ECO:0000256" key="6">
    <source>
        <dbReference type="ARBA" id="ARBA00022771"/>
    </source>
</evidence>
<feature type="coiled-coil region" evidence="10">
    <location>
        <begin position="656"/>
        <end position="687"/>
    </location>
</feature>
<dbReference type="InterPro" id="IPR044066">
    <property type="entry name" value="TRIAD_supradom"/>
</dbReference>
<gene>
    <name evidence="14" type="ORF">DLAC_09771</name>
</gene>
<evidence type="ECO:0000313" key="14">
    <source>
        <dbReference type="EMBL" id="KYQ89801.1"/>
    </source>
</evidence>
<feature type="compositionally biased region" description="Basic residues" evidence="11">
    <location>
        <begin position="48"/>
        <end position="60"/>
    </location>
</feature>
<feature type="domain" description="RING-type" evidence="12">
    <location>
        <begin position="338"/>
        <end position="385"/>
    </location>
</feature>
<evidence type="ECO:0000256" key="2">
    <source>
        <dbReference type="ARBA" id="ARBA00012251"/>
    </source>
</evidence>
<feature type="compositionally biased region" description="Acidic residues" evidence="11">
    <location>
        <begin position="214"/>
        <end position="228"/>
    </location>
</feature>
<feature type="domain" description="RING-type" evidence="13">
    <location>
        <begin position="334"/>
        <end position="543"/>
    </location>
</feature>
<feature type="compositionally biased region" description="Low complexity" evidence="11">
    <location>
        <begin position="19"/>
        <end position="43"/>
    </location>
</feature>
<feature type="compositionally biased region" description="Low complexity" evidence="11">
    <location>
        <begin position="178"/>
        <end position="194"/>
    </location>
</feature>
<dbReference type="SMART" id="SM00647">
    <property type="entry name" value="IBR"/>
    <property type="match status" value="2"/>
</dbReference>
<keyword evidence="7" id="KW-0833">Ubl conjugation pathway</keyword>
<dbReference type="FunCoup" id="A0A151Z755">
    <property type="interactions" value="2"/>
</dbReference>
<dbReference type="InterPro" id="IPR002867">
    <property type="entry name" value="IBR_dom"/>
</dbReference>
<comment type="caution">
    <text evidence="14">The sequence shown here is derived from an EMBL/GenBank/DDBJ whole genome shotgun (WGS) entry which is preliminary data.</text>
</comment>
<dbReference type="Gene3D" id="3.30.40.10">
    <property type="entry name" value="Zinc/RING finger domain, C3HC4 (zinc finger)"/>
    <property type="match status" value="1"/>
</dbReference>
<dbReference type="EMBL" id="LODT01000039">
    <property type="protein sequence ID" value="KYQ89801.1"/>
    <property type="molecule type" value="Genomic_DNA"/>
</dbReference>
<dbReference type="Pfam" id="PF19422">
    <property type="entry name" value="Ariadne"/>
    <property type="match status" value="1"/>
</dbReference>
<evidence type="ECO:0000256" key="8">
    <source>
        <dbReference type="ARBA" id="ARBA00022833"/>
    </source>
</evidence>
<dbReference type="Pfam" id="PF01485">
    <property type="entry name" value="IBR"/>
    <property type="match status" value="1"/>
</dbReference>
<dbReference type="InterPro" id="IPR031127">
    <property type="entry name" value="E3_UB_ligase_RBR"/>
</dbReference>
<name>A0A151Z755_TIELA</name>
<dbReference type="InParanoid" id="A0A151Z755"/>
<dbReference type="Pfam" id="PF21235">
    <property type="entry name" value="UBA_ARI1"/>
    <property type="match status" value="1"/>
</dbReference>
<keyword evidence="3" id="KW-0808">Transferase</keyword>
<keyword evidence="10" id="KW-0175">Coiled coil</keyword>
<dbReference type="Pfam" id="PF22191">
    <property type="entry name" value="IBR_1"/>
    <property type="match status" value="1"/>
</dbReference>
<organism evidence="14 15">
    <name type="scientific">Tieghemostelium lacteum</name>
    <name type="common">Slime mold</name>
    <name type="synonym">Dictyostelium lacteum</name>
    <dbReference type="NCBI Taxonomy" id="361077"/>
    <lineage>
        <taxon>Eukaryota</taxon>
        <taxon>Amoebozoa</taxon>
        <taxon>Evosea</taxon>
        <taxon>Eumycetozoa</taxon>
        <taxon>Dictyostelia</taxon>
        <taxon>Dictyosteliales</taxon>
        <taxon>Raperosteliaceae</taxon>
        <taxon>Tieghemostelium</taxon>
    </lineage>
</organism>
<sequence length="725" mass="83176">MLEKIKHLIRKSSGGGQSVGNSNSSNGGGNSKKLSSSTSSLNNQEKKNNKKQNKSNKKLSKSTTNIIQESQESIDSIEGIQPFSSGSPTHTNTPVNQYIQNSFNSDFDQENIVENEQEYSVSPLPCNIIDNQSDTSDSIAIDIKIPPPTTTTTTKQSTSFLRTVSSQLLNITKNLKHNNSTTTTTTTTSSANNNEESKEDESQEQEQQNSNYQSEEDCSDYEEEQDQDDEDFDDIYVGLKEIDSDNGKNFNCLSPDQLIEHQHKEIKDIAELLSVPINSAAALLKHFNWKREVLISKYFESPKEISKEVGIEYHTNFNNNNTTTTTTTNSNNSGLKSCTICGDDFADEDVTFNNCQHYFCNDCWAGYLTSKINEGEAMLRCPHHKCGSVIEDLVIQRLVAPFVYDKYLLFSTKKFIQQNQQLRYCPTPGCELAISVRVDSSETSSESVQCSCGYKFCFKCHRESHAPATCDQMSLWEAKCQDESEVSHWKIANCKKCPKCQVSIEKNGGCMHITCAKCTHEWCWMCQRSWKGHNDFYVCNRFQKEKESKRFLFFGKLKKKESTEEEEKKASLQELERYLHYYERFINHENSRKLERVIREEAMRKMEELEKANSTWAEVQFIEKGIDQLLDCRNILKFTYIFAFFSFQNSSQVQRVETAKELFEFLQEDLEKTTEKLSELLEDIMKKSITLEQSQRLEIMNYVNFAKSKKEGLLNAITKDSLFEF</sequence>
<dbReference type="AlphaFoldDB" id="A0A151Z755"/>
<dbReference type="InterPro" id="IPR045840">
    <property type="entry name" value="Ariadne"/>
</dbReference>
<dbReference type="FunFam" id="3.30.40.10:FF:000019">
    <property type="entry name" value="RBR-type E3 ubiquitin transferase"/>
    <property type="match status" value="1"/>
</dbReference>
<dbReference type="SUPFAM" id="SSF57850">
    <property type="entry name" value="RING/U-box"/>
    <property type="match status" value="3"/>
</dbReference>
<dbReference type="GO" id="GO:0061630">
    <property type="term" value="F:ubiquitin protein ligase activity"/>
    <property type="evidence" value="ECO:0007669"/>
    <property type="project" value="UniProtKB-EC"/>
</dbReference>
<dbReference type="PROSITE" id="PS50089">
    <property type="entry name" value="ZF_RING_2"/>
    <property type="match status" value="1"/>
</dbReference>
<evidence type="ECO:0000259" key="13">
    <source>
        <dbReference type="PROSITE" id="PS51873"/>
    </source>
</evidence>
<dbReference type="CDD" id="cd20346">
    <property type="entry name" value="BRcat_RBR_ANKIB1"/>
    <property type="match status" value="1"/>
</dbReference>
<dbReference type="Proteomes" id="UP000076078">
    <property type="component" value="Unassembled WGS sequence"/>
</dbReference>
<evidence type="ECO:0000313" key="15">
    <source>
        <dbReference type="Proteomes" id="UP000076078"/>
    </source>
</evidence>
<dbReference type="GO" id="GO:0016567">
    <property type="term" value="P:protein ubiquitination"/>
    <property type="evidence" value="ECO:0007669"/>
    <property type="project" value="InterPro"/>
</dbReference>
<keyword evidence="5" id="KW-0677">Repeat</keyword>
<dbReference type="OMA" id="ICFESLP"/>
<dbReference type="GO" id="GO:0008270">
    <property type="term" value="F:zinc ion binding"/>
    <property type="evidence" value="ECO:0007669"/>
    <property type="project" value="UniProtKB-KW"/>
</dbReference>
<evidence type="ECO:0000259" key="12">
    <source>
        <dbReference type="PROSITE" id="PS50089"/>
    </source>
</evidence>
<feature type="region of interest" description="Disordered" evidence="11">
    <location>
        <begin position="1"/>
        <end position="64"/>
    </location>
</feature>
<dbReference type="InterPro" id="IPR001841">
    <property type="entry name" value="Znf_RING"/>
</dbReference>
<keyword evidence="15" id="KW-1185">Reference proteome</keyword>
<keyword evidence="8" id="KW-0862">Zinc</keyword>
<dbReference type="PANTHER" id="PTHR11685">
    <property type="entry name" value="RBR FAMILY RING FINGER AND IBR DOMAIN-CONTAINING"/>
    <property type="match status" value="1"/>
</dbReference>
<keyword evidence="14" id="KW-0436">Ligase</keyword>
<evidence type="ECO:0000256" key="10">
    <source>
        <dbReference type="SAM" id="Coils"/>
    </source>
</evidence>
<evidence type="ECO:0000256" key="1">
    <source>
        <dbReference type="ARBA" id="ARBA00001798"/>
    </source>
</evidence>
<dbReference type="STRING" id="361077.A0A151Z755"/>
<evidence type="ECO:0000256" key="5">
    <source>
        <dbReference type="ARBA" id="ARBA00022737"/>
    </source>
</evidence>
<comment type="catalytic activity">
    <reaction evidence="1">
        <text>[E2 ubiquitin-conjugating enzyme]-S-ubiquitinyl-L-cysteine + [acceptor protein]-L-lysine = [E2 ubiquitin-conjugating enzyme]-L-cysteine + [acceptor protein]-N(6)-ubiquitinyl-L-lysine.</text>
        <dbReference type="EC" id="2.3.2.31"/>
    </reaction>
</comment>
<evidence type="ECO:0000256" key="4">
    <source>
        <dbReference type="ARBA" id="ARBA00022723"/>
    </source>
</evidence>